<comment type="caution">
    <text evidence="6">The sequence shown here is derived from an EMBL/GenBank/DDBJ whole genome shotgun (WGS) entry which is preliminary data.</text>
</comment>
<dbReference type="InterPro" id="IPR010559">
    <property type="entry name" value="Sig_transdc_His_kin_internal"/>
</dbReference>
<feature type="transmembrane region" description="Helical" evidence="4">
    <location>
        <begin position="289"/>
        <end position="309"/>
    </location>
</feature>
<feature type="transmembrane region" description="Helical" evidence="4">
    <location>
        <begin position="12"/>
        <end position="32"/>
    </location>
</feature>
<accession>A0ABV6J9L5</accession>
<keyword evidence="4" id="KW-0812">Transmembrane</keyword>
<evidence type="ECO:0000259" key="5">
    <source>
        <dbReference type="PROSITE" id="PS50885"/>
    </source>
</evidence>
<keyword evidence="6" id="KW-0808">Transferase</keyword>
<evidence type="ECO:0000256" key="3">
    <source>
        <dbReference type="ARBA" id="ARBA00023136"/>
    </source>
</evidence>
<dbReference type="PROSITE" id="PS50885">
    <property type="entry name" value="HAMP"/>
    <property type="match status" value="1"/>
</dbReference>
<sequence>MKRRAKYSKIYTNLIFAFLIVIAPIYIVSLKINEYGEQAVREEIEHSMQSRVHFYIHLLENEFSRIVYMQKAFINDRELLRLGTASQALSSNEFREAVYSVNSRLKSMMNSSEYIADADVFLPEAERIVSVVSLFDKLPTEEYEALKSTDGSNPFVYWNNRLFVSFPYSELALINNESPVFLVSAEISQKEVTEVLDRLKIDSRGGAMIIGVDGEWIVSSDGERSIEMRAALPAIAGKKTDPGGTISLFEIEGERHWVAMERSDSLGITLAMYMPEEALLGKHKRYEGWFWLLSGISVLVVALFSYWIFRQIHQPIKRLVRAFEQVEKGNLAVSVTENRSDEFNYLYRQFNAAVKKIDELIHEVYEQKYRANLSELRHLQSQINPHFLYNSFFILSRMTKYEDYESINKLSNYLGAYFRFITRTHAEEVSMEEEAEHAKTYVHIQTFRFEERIEADFAELPGEYAGVRTPRLILQPIVENVYEHGLKNK</sequence>
<dbReference type="PANTHER" id="PTHR34220:SF7">
    <property type="entry name" value="SENSOR HISTIDINE KINASE YPDA"/>
    <property type="match status" value="1"/>
</dbReference>
<gene>
    <name evidence="6" type="ORF">ACFFJ8_14465</name>
</gene>
<proteinExistence type="predicted"/>
<dbReference type="Proteomes" id="UP001589818">
    <property type="component" value="Unassembled WGS sequence"/>
</dbReference>
<evidence type="ECO:0000256" key="4">
    <source>
        <dbReference type="SAM" id="Phobius"/>
    </source>
</evidence>
<dbReference type="Pfam" id="PF00672">
    <property type="entry name" value="HAMP"/>
    <property type="match status" value="1"/>
</dbReference>
<name>A0ABV6J9L5_9BACL</name>
<keyword evidence="2" id="KW-1003">Cell membrane</keyword>
<evidence type="ECO:0000256" key="1">
    <source>
        <dbReference type="ARBA" id="ARBA00004236"/>
    </source>
</evidence>
<evidence type="ECO:0000313" key="6">
    <source>
        <dbReference type="EMBL" id="MFC0392573.1"/>
    </source>
</evidence>
<dbReference type="PANTHER" id="PTHR34220">
    <property type="entry name" value="SENSOR HISTIDINE KINASE YPDA"/>
    <property type="match status" value="1"/>
</dbReference>
<keyword evidence="6" id="KW-0418">Kinase</keyword>
<dbReference type="SUPFAM" id="SSF158472">
    <property type="entry name" value="HAMP domain-like"/>
    <property type="match status" value="1"/>
</dbReference>
<feature type="domain" description="HAMP" evidence="5">
    <location>
        <begin position="310"/>
        <end position="362"/>
    </location>
</feature>
<dbReference type="CDD" id="cd06225">
    <property type="entry name" value="HAMP"/>
    <property type="match status" value="1"/>
</dbReference>
<organism evidence="6 7">
    <name type="scientific">Paenibacillus mendelii</name>
    <dbReference type="NCBI Taxonomy" id="206163"/>
    <lineage>
        <taxon>Bacteria</taxon>
        <taxon>Bacillati</taxon>
        <taxon>Bacillota</taxon>
        <taxon>Bacilli</taxon>
        <taxon>Bacillales</taxon>
        <taxon>Paenibacillaceae</taxon>
        <taxon>Paenibacillus</taxon>
    </lineage>
</organism>
<evidence type="ECO:0000256" key="2">
    <source>
        <dbReference type="ARBA" id="ARBA00022475"/>
    </source>
</evidence>
<dbReference type="GO" id="GO:0004673">
    <property type="term" value="F:protein histidine kinase activity"/>
    <property type="evidence" value="ECO:0007669"/>
    <property type="project" value="UniProtKB-EC"/>
</dbReference>
<reference evidence="6 7" key="1">
    <citation type="submission" date="2024-09" db="EMBL/GenBank/DDBJ databases">
        <authorList>
            <person name="Sun Q."/>
            <person name="Mori K."/>
        </authorList>
    </citation>
    <scope>NUCLEOTIDE SEQUENCE [LARGE SCALE GENOMIC DNA]</scope>
    <source>
        <strain evidence="6 7">CCM 4839</strain>
    </source>
</reference>
<dbReference type="EMBL" id="JBHLVF010000018">
    <property type="protein sequence ID" value="MFC0392573.1"/>
    <property type="molecule type" value="Genomic_DNA"/>
</dbReference>
<keyword evidence="4" id="KW-1133">Transmembrane helix</keyword>
<dbReference type="InterPro" id="IPR003660">
    <property type="entry name" value="HAMP_dom"/>
</dbReference>
<dbReference type="RefSeq" id="WP_204822330.1">
    <property type="nucleotide sequence ID" value="NZ_JANHOF010000030.1"/>
</dbReference>
<comment type="subcellular location">
    <subcellularLocation>
        <location evidence="1">Cell membrane</location>
    </subcellularLocation>
</comment>
<dbReference type="Pfam" id="PF06580">
    <property type="entry name" value="His_kinase"/>
    <property type="match status" value="1"/>
</dbReference>
<dbReference type="SMART" id="SM00304">
    <property type="entry name" value="HAMP"/>
    <property type="match status" value="1"/>
</dbReference>
<protein>
    <submittedName>
        <fullName evidence="6">Sensor histidine kinase</fullName>
        <ecNumber evidence="6">2.7.13.3</ecNumber>
    </submittedName>
</protein>
<keyword evidence="7" id="KW-1185">Reference proteome</keyword>
<dbReference type="Gene3D" id="3.30.450.20">
    <property type="entry name" value="PAS domain"/>
    <property type="match status" value="1"/>
</dbReference>
<evidence type="ECO:0000313" key="7">
    <source>
        <dbReference type="Proteomes" id="UP001589818"/>
    </source>
</evidence>
<dbReference type="EC" id="2.7.13.3" evidence="6"/>
<dbReference type="InterPro" id="IPR050640">
    <property type="entry name" value="Bact_2-comp_sensor_kinase"/>
</dbReference>
<keyword evidence="3 4" id="KW-0472">Membrane</keyword>
<dbReference type="Gene3D" id="1.10.287.130">
    <property type="match status" value="1"/>
</dbReference>